<name>A0AAP7DJ98_PAEAL</name>
<organism evidence="5 6">
    <name type="scientific">Paenibacillus alvei</name>
    <name type="common">Bacillus alvei</name>
    <dbReference type="NCBI Taxonomy" id="44250"/>
    <lineage>
        <taxon>Bacteria</taxon>
        <taxon>Bacillati</taxon>
        <taxon>Bacillota</taxon>
        <taxon>Bacilli</taxon>
        <taxon>Bacillales</taxon>
        <taxon>Paenibacillaceae</taxon>
        <taxon>Paenibacillus</taxon>
    </lineage>
</organism>
<evidence type="ECO:0000313" key="6">
    <source>
        <dbReference type="Proteomes" id="UP000552038"/>
    </source>
</evidence>
<keyword evidence="1" id="KW-0479">Metal-binding</keyword>
<dbReference type="EMBL" id="JABFOR010000013">
    <property type="protein sequence ID" value="NOJ71364.1"/>
    <property type="molecule type" value="Genomic_DNA"/>
</dbReference>
<dbReference type="PANTHER" id="PTHR28082">
    <property type="entry name" value="ZINC FINGER PROTEIN"/>
    <property type="match status" value="1"/>
</dbReference>
<evidence type="ECO:0000256" key="1">
    <source>
        <dbReference type="ARBA" id="ARBA00022723"/>
    </source>
</evidence>
<dbReference type="RefSeq" id="WP_163977560.1">
    <property type="nucleotide sequence ID" value="NZ_JABFOR010000013.1"/>
</dbReference>
<evidence type="ECO:0000256" key="3">
    <source>
        <dbReference type="ARBA" id="ARBA00022833"/>
    </source>
</evidence>
<protein>
    <recommendedName>
        <fullName evidence="4">CHY-type domain-containing protein</fullName>
    </recommendedName>
</protein>
<dbReference type="Proteomes" id="UP000552038">
    <property type="component" value="Unassembled WGS sequence"/>
</dbReference>
<evidence type="ECO:0000256" key="2">
    <source>
        <dbReference type="ARBA" id="ARBA00022771"/>
    </source>
</evidence>
<dbReference type="PROSITE" id="PS51266">
    <property type="entry name" value="ZF_CHY"/>
    <property type="match status" value="1"/>
</dbReference>
<proteinExistence type="predicted"/>
<dbReference type="GO" id="GO:0008270">
    <property type="term" value="F:zinc ion binding"/>
    <property type="evidence" value="ECO:0007669"/>
    <property type="project" value="UniProtKB-KW"/>
</dbReference>
<dbReference type="GO" id="GO:0045041">
    <property type="term" value="P:protein import into mitochondrial intermembrane space"/>
    <property type="evidence" value="ECO:0007669"/>
    <property type="project" value="TreeGrafter"/>
</dbReference>
<evidence type="ECO:0000259" key="4">
    <source>
        <dbReference type="PROSITE" id="PS51266"/>
    </source>
</evidence>
<dbReference type="Pfam" id="PF05495">
    <property type="entry name" value="zf-CHY"/>
    <property type="match status" value="1"/>
</dbReference>
<comment type="caution">
    <text evidence="5">The sequence shown here is derived from an EMBL/GenBank/DDBJ whole genome shotgun (WGS) entry which is preliminary data.</text>
</comment>
<keyword evidence="2" id="KW-0863">Zinc-finger</keyword>
<dbReference type="InterPro" id="IPR008913">
    <property type="entry name" value="Znf_CHY"/>
</dbReference>
<keyword evidence="3" id="KW-0862">Zinc</keyword>
<dbReference type="SUPFAM" id="SSF161219">
    <property type="entry name" value="CHY zinc finger-like"/>
    <property type="match status" value="1"/>
</dbReference>
<dbReference type="InterPro" id="IPR037274">
    <property type="entry name" value="Znf_CHY_sf"/>
</dbReference>
<dbReference type="PIRSF" id="PIRSF017292">
    <property type="entry name" value="UCP017292_Znf_CHY"/>
    <property type="match status" value="1"/>
</dbReference>
<dbReference type="InterPro" id="IPR016694">
    <property type="entry name" value="UCP017292"/>
</dbReference>
<gene>
    <name evidence="5" type="ORF">HMI46_12425</name>
</gene>
<feature type="domain" description="CHY-type" evidence="4">
    <location>
        <begin position="7"/>
        <end position="85"/>
    </location>
</feature>
<sequence length="110" mass="12838">MIHVTGAIDAMTRCRHYHSEVDVIAIKFKCCDVYYGCYYCHAEMADHQPIVWPMEEQDAKAILCGSCYAELTIEQYLTSHYKCPVCHVSFNPGCKNHNHLYFEQKELQRN</sequence>
<evidence type="ECO:0000313" key="5">
    <source>
        <dbReference type="EMBL" id="NOJ71364.1"/>
    </source>
</evidence>
<dbReference type="PANTHER" id="PTHR28082:SF1">
    <property type="entry name" value="HELPER OF TIM PROTEIN 13"/>
    <property type="match status" value="1"/>
</dbReference>
<dbReference type="InterPro" id="IPR052604">
    <property type="entry name" value="Mito_Tim_assembly_helper"/>
</dbReference>
<reference evidence="5 6" key="1">
    <citation type="submission" date="2020-05" db="EMBL/GenBank/DDBJ databases">
        <title>Whole genome sequencing and identification of novel metabolites from Paenibacillus alvei strain JR949.</title>
        <authorList>
            <person name="Rajendhran J."/>
            <person name="Sree Pranav P."/>
            <person name="Mahalakshmi B."/>
            <person name="Karthikeyan R."/>
        </authorList>
    </citation>
    <scope>NUCLEOTIDE SEQUENCE [LARGE SCALE GENOMIC DNA]</scope>
    <source>
        <strain evidence="5 6">JR949</strain>
    </source>
</reference>
<dbReference type="AlphaFoldDB" id="A0AAP7DJ98"/>
<accession>A0AAP7DJ98</accession>